<dbReference type="Proteomes" id="UP001058974">
    <property type="component" value="Chromosome 2"/>
</dbReference>
<organism evidence="2 3">
    <name type="scientific">Pisum sativum</name>
    <name type="common">Garden pea</name>
    <name type="synonym">Lathyrus oleraceus</name>
    <dbReference type="NCBI Taxonomy" id="3888"/>
    <lineage>
        <taxon>Eukaryota</taxon>
        <taxon>Viridiplantae</taxon>
        <taxon>Streptophyta</taxon>
        <taxon>Embryophyta</taxon>
        <taxon>Tracheophyta</taxon>
        <taxon>Spermatophyta</taxon>
        <taxon>Magnoliopsida</taxon>
        <taxon>eudicotyledons</taxon>
        <taxon>Gunneridae</taxon>
        <taxon>Pentapetalae</taxon>
        <taxon>rosids</taxon>
        <taxon>fabids</taxon>
        <taxon>Fabales</taxon>
        <taxon>Fabaceae</taxon>
        <taxon>Papilionoideae</taxon>
        <taxon>50 kb inversion clade</taxon>
        <taxon>NPAAA clade</taxon>
        <taxon>Hologalegina</taxon>
        <taxon>IRL clade</taxon>
        <taxon>Fabeae</taxon>
        <taxon>Lathyrus</taxon>
    </lineage>
</organism>
<evidence type="ECO:0000313" key="2">
    <source>
        <dbReference type="EMBL" id="KAI5437654.1"/>
    </source>
</evidence>
<protein>
    <recommendedName>
        <fullName evidence="1">DUF4218 domain-containing protein</fullName>
    </recommendedName>
</protein>
<dbReference type="EMBL" id="JAMSHJ010000002">
    <property type="protein sequence ID" value="KAI5437654.1"/>
    <property type="molecule type" value="Genomic_DNA"/>
</dbReference>
<comment type="caution">
    <text evidence="2">The sequence shown here is derived from an EMBL/GenBank/DDBJ whole genome shotgun (WGS) entry which is preliminary data.</text>
</comment>
<accession>A0A9D4YEG4</accession>
<dbReference type="Gramene" id="Psat02G0368100-T1">
    <property type="protein sequence ID" value="KAI5437654.1"/>
    <property type="gene ID" value="KIW84_023681"/>
</dbReference>
<dbReference type="Pfam" id="PF13960">
    <property type="entry name" value="DUF4218"/>
    <property type="match status" value="1"/>
</dbReference>
<dbReference type="PANTHER" id="PTHR48258">
    <property type="entry name" value="DUF4218 DOMAIN-CONTAINING PROTEIN-RELATED"/>
    <property type="match status" value="1"/>
</dbReference>
<keyword evidence="3" id="KW-1185">Reference proteome</keyword>
<evidence type="ECO:0000259" key="1">
    <source>
        <dbReference type="Pfam" id="PF13960"/>
    </source>
</evidence>
<reference evidence="2 3" key="1">
    <citation type="journal article" date="2022" name="Nat. Genet.">
        <title>Improved pea reference genome and pan-genome highlight genomic features and evolutionary characteristics.</title>
        <authorList>
            <person name="Yang T."/>
            <person name="Liu R."/>
            <person name="Luo Y."/>
            <person name="Hu S."/>
            <person name="Wang D."/>
            <person name="Wang C."/>
            <person name="Pandey M.K."/>
            <person name="Ge S."/>
            <person name="Xu Q."/>
            <person name="Li N."/>
            <person name="Li G."/>
            <person name="Huang Y."/>
            <person name="Saxena R.K."/>
            <person name="Ji Y."/>
            <person name="Li M."/>
            <person name="Yan X."/>
            <person name="He Y."/>
            <person name="Liu Y."/>
            <person name="Wang X."/>
            <person name="Xiang C."/>
            <person name="Varshney R.K."/>
            <person name="Ding H."/>
            <person name="Gao S."/>
            <person name="Zong X."/>
        </authorList>
    </citation>
    <scope>NUCLEOTIDE SEQUENCE [LARGE SCALE GENOMIC DNA]</scope>
    <source>
        <strain evidence="2 3">cv. Zhongwan 6</strain>
    </source>
</reference>
<dbReference type="AlphaFoldDB" id="A0A9D4YEG4"/>
<feature type="domain" description="DUF4218" evidence="1">
    <location>
        <begin position="152"/>
        <end position="217"/>
    </location>
</feature>
<evidence type="ECO:0000313" key="3">
    <source>
        <dbReference type="Proteomes" id="UP001058974"/>
    </source>
</evidence>
<dbReference type="PANTHER" id="PTHR48258:SF4">
    <property type="entry name" value="DUF4216 DOMAIN-CONTAINING PROTEIN"/>
    <property type="match status" value="1"/>
</dbReference>
<proteinExistence type="predicted"/>
<sequence length="221" mass="25015">MAETGGSCGIFGVGFGMVKICGYYGISREGRITSGARVARIDGCCGISDVGFDRVKGGDSSGSSNKLKLKMKMVEKLRCNFHVAKSRRVFHMENDLQLAFLRCVDSKIGKFHAMKSHDYRVLMEQLLPIMFSSLPNHVLNPLTEVKTFFRDICASPLRVDDMIKLDQNIPVILYKLKQVFLSGFFDSMEHLLVHLAYEAFLGETLQYRWMYPFEIFIGDSN</sequence>
<name>A0A9D4YEG4_PEA</name>
<dbReference type="InterPro" id="IPR025452">
    <property type="entry name" value="DUF4218"/>
</dbReference>
<gene>
    <name evidence="2" type="ORF">KIW84_023681</name>
</gene>